<dbReference type="EMBL" id="CAJNOV010005469">
    <property type="protein sequence ID" value="CAF1211119.1"/>
    <property type="molecule type" value="Genomic_DNA"/>
</dbReference>
<accession>A0A814WZL7</accession>
<dbReference type="Proteomes" id="UP000663855">
    <property type="component" value="Unassembled WGS sequence"/>
</dbReference>
<dbReference type="Pfam" id="PF20266">
    <property type="entry name" value="Mab-21_C"/>
    <property type="match status" value="1"/>
</dbReference>
<evidence type="ECO:0000256" key="1">
    <source>
        <dbReference type="SAM" id="MobiDB-lite"/>
    </source>
</evidence>
<organism evidence="3 7">
    <name type="scientific">Rotaria magnacalcarata</name>
    <dbReference type="NCBI Taxonomy" id="392030"/>
    <lineage>
        <taxon>Eukaryota</taxon>
        <taxon>Metazoa</taxon>
        <taxon>Spiralia</taxon>
        <taxon>Gnathifera</taxon>
        <taxon>Rotifera</taxon>
        <taxon>Eurotatoria</taxon>
        <taxon>Bdelloidea</taxon>
        <taxon>Philodinida</taxon>
        <taxon>Philodinidae</taxon>
        <taxon>Rotaria</taxon>
    </lineage>
</organism>
<dbReference type="EMBL" id="CAJNOW010010312">
    <property type="protein sequence ID" value="CAF1578720.1"/>
    <property type="molecule type" value="Genomic_DNA"/>
</dbReference>
<protein>
    <recommendedName>
        <fullName evidence="2">Mab-21-like HhH/H2TH-like domain-containing protein</fullName>
    </recommendedName>
</protein>
<dbReference type="OrthoDB" id="10027211at2759"/>
<gene>
    <name evidence="5" type="ORF">BYL167_LOCUS2210</name>
    <name evidence="3" type="ORF">CJN711_LOCUS12523</name>
    <name evidence="6" type="ORF">GIL414_LOCUS10869</name>
    <name evidence="4" type="ORF">KQP761_LOCUS19932</name>
</gene>
<dbReference type="EMBL" id="CAJOBJ010003971">
    <property type="protein sequence ID" value="CAF3984620.1"/>
    <property type="molecule type" value="Genomic_DNA"/>
</dbReference>
<feature type="region of interest" description="Disordered" evidence="1">
    <location>
        <begin position="1"/>
        <end position="24"/>
    </location>
</feature>
<feature type="compositionally biased region" description="Basic residues" evidence="1">
    <location>
        <begin position="7"/>
        <end position="17"/>
    </location>
</feature>
<proteinExistence type="predicted"/>
<evidence type="ECO:0000313" key="7">
    <source>
        <dbReference type="Proteomes" id="UP000663855"/>
    </source>
</evidence>
<evidence type="ECO:0000313" key="4">
    <source>
        <dbReference type="EMBL" id="CAF1578720.1"/>
    </source>
</evidence>
<dbReference type="Proteomes" id="UP000663834">
    <property type="component" value="Unassembled WGS sequence"/>
</dbReference>
<evidence type="ECO:0000313" key="3">
    <source>
        <dbReference type="EMBL" id="CAF1211119.1"/>
    </source>
</evidence>
<dbReference type="Gene3D" id="1.10.1410.40">
    <property type="match status" value="1"/>
</dbReference>
<evidence type="ECO:0000313" key="5">
    <source>
        <dbReference type="EMBL" id="CAF3786543.1"/>
    </source>
</evidence>
<dbReference type="InterPro" id="IPR046906">
    <property type="entry name" value="Mab-21_HhH/H2TH-like"/>
</dbReference>
<sequence length="759" mass="88043">MGNCIGKKSHAQKKHHQYSSSIISTSKLRSNNQLTIKSNRPPPSSSSSLLLSSKQTSNHIARFYNVKQSDILFNHNEQNEKNVAEYPLSLTTTVRKDQFLSTNTSARLSPIQLSIQCKTFKSSNDVLDFCESNVVNSGTLIANQQDSTMGHLFSKEKEISNNKEVLIFTQEILSESDSSTSPSPTLSDSSISSYSSNTTSFSSQDQIILSSSCSSSEINPILSSYQLVNSNTFHFVPFNEQYYFDNQSTNEIFSTVLPISSSRCKNDLFLSEFHQNTRIHNCNTLSSTIDDVLQQDFVRVHRRTKTILIEHKKLECISLKDLQQFDTPSLIFDEDRRLVYLTKYIRPNELESITYNTKDVPQMLLSSCDHCSLLISGSKFNNHLHSFLLVNVTYNLVQTCFNEINNNNSFGFISQKHSDRIQQIIVNNSKLSYSYDFDVDQTSFYIVLRLQSWPQEIRSTYQQRTRCWPINVENLFKNTCFIRFNGNDQEILTNEKCSTCEKQLQSLSNSSWSYSYAAIEAQLVHTMSDGHVRFATILWNYLNGRTRGQLSFAIFKHTLFYFFEQYSSNSFITSDLFSHAQHFIDYLLNCLQTKSIPHYFNSNYNLYNEENISMTLINVISIKLTYSDLKKFSIYLLPKSSLYLYHLMYLIQYQSNFLQNLHSSKSDLMQTILNTHEFVIQQLSYGIKTYKRQLDYTNAVKFHRPLTLDCLYRYQENNVQIILEYLSLVREKEPSLLIHSYWSIFIQYFNSLFDDLFIA</sequence>
<comment type="caution">
    <text evidence="3">The sequence shown here is derived from an EMBL/GenBank/DDBJ whole genome shotgun (WGS) entry which is preliminary data.</text>
</comment>
<feature type="domain" description="Mab-21-like HhH/H2TH-like" evidence="2">
    <location>
        <begin position="549"/>
        <end position="609"/>
    </location>
</feature>
<name>A0A814WZL7_9BILA</name>
<reference evidence="3" key="1">
    <citation type="submission" date="2021-02" db="EMBL/GenBank/DDBJ databases">
        <authorList>
            <person name="Nowell W R."/>
        </authorList>
    </citation>
    <scope>NUCLEOTIDE SEQUENCE</scope>
</reference>
<evidence type="ECO:0000259" key="2">
    <source>
        <dbReference type="Pfam" id="PF20266"/>
    </source>
</evidence>
<dbReference type="EMBL" id="CAJOBH010000374">
    <property type="protein sequence ID" value="CAF3786543.1"/>
    <property type="molecule type" value="Genomic_DNA"/>
</dbReference>
<dbReference type="Proteomes" id="UP000681720">
    <property type="component" value="Unassembled WGS sequence"/>
</dbReference>
<dbReference type="AlphaFoldDB" id="A0A814WZL7"/>
<dbReference type="Proteomes" id="UP000681967">
    <property type="component" value="Unassembled WGS sequence"/>
</dbReference>
<evidence type="ECO:0000313" key="6">
    <source>
        <dbReference type="EMBL" id="CAF3984620.1"/>
    </source>
</evidence>